<evidence type="ECO:0000313" key="2">
    <source>
        <dbReference type="Proteomes" id="UP000694308"/>
    </source>
</evidence>
<name>A0A949WQU0_9CLOT</name>
<dbReference type="AlphaFoldDB" id="A0A949WQU0"/>
<sequence length="137" mass="15752">MFYNSDAERRGQTEILDKAQNLFPDREKKIYERVIYVKNHASKSTYYCYLIEEVLYQCCVNKTKSLTLTGDELADVVGVISEMVSEKYIAENGKGTFTISKNKLEGEISFGLGEENFVSMLEKYEGTFLKILKELND</sequence>
<dbReference type="RefSeq" id="WP_218320214.1">
    <property type="nucleotide sequence ID" value="NZ_JAEEGC010000039.1"/>
</dbReference>
<organism evidence="1 2">
    <name type="scientific">Clostridium thailandense</name>
    <dbReference type="NCBI Taxonomy" id="2794346"/>
    <lineage>
        <taxon>Bacteria</taxon>
        <taxon>Bacillati</taxon>
        <taxon>Bacillota</taxon>
        <taxon>Clostridia</taxon>
        <taxon>Eubacteriales</taxon>
        <taxon>Clostridiaceae</taxon>
        <taxon>Clostridium</taxon>
    </lineage>
</organism>
<evidence type="ECO:0000313" key="1">
    <source>
        <dbReference type="EMBL" id="MBV7273185.1"/>
    </source>
</evidence>
<comment type="caution">
    <text evidence="1">The sequence shown here is derived from an EMBL/GenBank/DDBJ whole genome shotgun (WGS) entry which is preliminary data.</text>
</comment>
<reference evidence="1" key="1">
    <citation type="submission" date="2020-12" db="EMBL/GenBank/DDBJ databases">
        <title>Clostridium thailandense sp. nov., a novel acetogenic bacterium isolated from peat land soil in Thailand.</title>
        <authorList>
            <person name="Chaikitkaew S."/>
            <person name="Birkeland N.K."/>
        </authorList>
    </citation>
    <scope>NUCLEOTIDE SEQUENCE</scope>
    <source>
        <strain evidence="1">PL3</strain>
    </source>
</reference>
<gene>
    <name evidence="1" type="ORF">I6U48_09725</name>
</gene>
<keyword evidence="2" id="KW-1185">Reference proteome</keyword>
<dbReference type="Proteomes" id="UP000694308">
    <property type="component" value="Unassembled WGS sequence"/>
</dbReference>
<protein>
    <submittedName>
        <fullName evidence="1">Uncharacterized protein</fullName>
    </submittedName>
</protein>
<accession>A0A949WQU0</accession>
<dbReference type="EMBL" id="JAEEGC010000039">
    <property type="protein sequence ID" value="MBV7273185.1"/>
    <property type="molecule type" value="Genomic_DNA"/>
</dbReference>
<proteinExistence type="predicted"/>